<evidence type="ECO:0000256" key="12">
    <source>
        <dbReference type="RuleBase" id="RU003357"/>
    </source>
</evidence>
<dbReference type="EMBL" id="WTYT01000005">
    <property type="protein sequence ID" value="MXO66673.1"/>
    <property type="molecule type" value="Genomic_DNA"/>
</dbReference>
<evidence type="ECO:0000256" key="1">
    <source>
        <dbReference type="ARBA" id="ARBA00004571"/>
    </source>
</evidence>
<name>A0A6I4T9I9_9SPHN</name>
<dbReference type="PROSITE" id="PS52016">
    <property type="entry name" value="TONB_DEPENDENT_REC_3"/>
    <property type="match status" value="1"/>
</dbReference>
<evidence type="ECO:0000313" key="16">
    <source>
        <dbReference type="EMBL" id="MXO66673.1"/>
    </source>
</evidence>
<keyword evidence="16" id="KW-0675">Receptor</keyword>
<organism evidence="16 17">
    <name type="scientific">Altericroceibacterium endophyticum</name>
    <dbReference type="NCBI Taxonomy" id="1808508"/>
    <lineage>
        <taxon>Bacteria</taxon>
        <taxon>Pseudomonadati</taxon>
        <taxon>Pseudomonadota</taxon>
        <taxon>Alphaproteobacteria</taxon>
        <taxon>Sphingomonadales</taxon>
        <taxon>Erythrobacteraceae</taxon>
        <taxon>Altericroceibacterium</taxon>
    </lineage>
</organism>
<evidence type="ECO:0000256" key="6">
    <source>
        <dbReference type="ARBA" id="ARBA00023004"/>
    </source>
</evidence>
<evidence type="ECO:0000259" key="14">
    <source>
        <dbReference type="Pfam" id="PF00593"/>
    </source>
</evidence>
<dbReference type="Gene3D" id="2.40.170.20">
    <property type="entry name" value="TonB-dependent receptor, beta-barrel domain"/>
    <property type="match status" value="1"/>
</dbReference>
<evidence type="ECO:0000256" key="11">
    <source>
        <dbReference type="PROSITE-ProRule" id="PRU01360"/>
    </source>
</evidence>
<keyword evidence="4" id="KW-0410">Iron transport</keyword>
<dbReference type="InterPro" id="IPR039426">
    <property type="entry name" value="TonB-dep_rcpt-like"/>
</dbReference>
<evidence type="ECO:0000256" key="10">
    <source>
        <dbReference type="ARBA" id="ARBA00023237"/>
    </source>
</evidence>
<dbReference type="InterPro" id="IPR036942">
    <property type="entry name" value="Beta-barrel_TonB_sf"/>
</dbReference>
<dbReference type="GO" id="GO:0009279">
    <property type="term" value="C:cell outer membrane"/>
    <property type="evidence" value="ECO:0007669"/>
    <property type="project" value="UniProtKB-SubCell"/>
</dbReference>
<proteinExistence type="inferred from homology"/>
<evidence type="ECO:0000256" key="8">
    <source>
        <dbReference type="ARBA" id="ARBA00023077"/>
    </source>
</evidence>
<evidence type="ECO:0000256" key="4">
    <source>
        <dbReference type="ARBA" id="ARBA00022496"/>
    </source>
</evidence>
<evidence type="ECO:0000256" key="9">
    <source>
        <dbReference type="ARBA" id="ARBA00023136"/>
    </source>
</evidence>
<evidence type="ECO:0000256" key="3">
    <source>
        <dbReference type="ARBA" id="ARBA00022452"/>
    </source>
</evidence>
<keyword evidence="2 11" id="KW-0813">Transport</keyword>
<keyword evidence="6" id="KW-0408">Iron</keyword>
<reference evidence="16 17" key="1">
    <citation type="submission" date="2019-12" db="EMBL/GenBank/DDBJ databases">
        <title>Genomic-based taxomic classification of the family Erythrobacteraceae.</title>
        <authorList>
            <person name="Xu L."/>
        </authorList>
    </citation>
    <scope>NUCLEOTIDE SEQUENCE [LARGE SCALE GENOMIC DNA]</scope>
    <source>
        <strain evidence="16 17">LMG 29518</strain>
    </source>
</reference>
<accession>A0A6I4T9I9</accession>
<keyword evidence="17" id="KW-1185">Reference proteome</keyword>
<keyword evidence="9 11" id="KW-0472">Membrane</keyword>
<keyword evidence="3 11" id="KW-1134">Transmembrane beta strand</keyword>
<feature type="region of interest" description="Disordered" evidence="13">
    <location>
        <begin position="1"/>
        <end position="27"/>
    </location>
</feature>
<feature type="domain" description="TonB-dependent receptor plug" evidence="15">
    <location>
        <begin position="95"/>
        <end position="205"/>
    </location>
</feature>
<evidence type="ECO:0000256" key="13">
    <source>
        <dbReference type="SAM" id="MobiDB-lite"/>
    </source>
</evidence>
<dbReference type="Pfam" id="PF00593">
    <property type="entry name" value="TonB_dep_Rec_b-barrel"/>
    <property type="match status" value="1"/>
</dbReference>
<dbReference type="SUPFAM" id="SSF56935">
    <property type="entry name" value="Porins"/>
    <property type="match status" value="1"/>
</dbReference>
<dbReference type="PANTHER" id="PTHR32552:SF81">
    <property type="entry name" value="TONB-DEPENDENT OUTER MEMBRANE RECEPTOR"/>
    <property type="match status" value="1"/>
</dbReference>
<dbReference type="PANTHER" id="PTHR32552">
    <property type="entry name" value="FERRICHROME IRON RECEPTOR-RELATED"/>
    <property type="match status" value="1"/>
</dbReference>
<dbReference type="Pfam" id="PF07715">
    <property type="entry name" value="Plug"/>
    <property type="match status" value="1"/>
</dbReference>
<evidence type="ECO:0000256" key="7">
    <source>
        <dbReference type="ARBA" id="ARBA00023065"/>
    </source>
</evidence>
<protein>
    <submittedName>
        <fullName evidence="16">TonB-dependent receptor</fullName>
    </submittedName>
</protein>
<gene>
    <name evidence="16" type="ORF">GRI91_12980</name>
</gene>
<feature type="domain" description="TonB-dependent receptor-like beta-barrel" evidence="14">
    <location>
        <begin position="386"/>
        <end position="790"/>
    </location>
</feature>
<evidence type="ECO:0000256" key="5">
    <source>
        <dbReference type="ARBA" id="ARBA00022692"/>
    </source>
</evidence>
<dbReference type="AlphaFoldDB" id="A0A6I4T9I9"/>
<dbReference type="GO" id="GO:0006826">
    <property type="term" value="P:iron ion transport"/>
    <property type="evidence" value="ECO:0007669"/>
    <property type="project" value="UniProtKB-KW"/>
</dbReference>
<comment type="similarity">
    <text evidence="11 12">Belongs to the TonB-dependent receptor family.</text>
</comment>
<keyword evidence="10 11" id="KW-0998">Cell outer membrane</keyword>
<dbReference type="CDD" id="cd01347">
    <property type="entry name" value="ligand_gated_channel"/>
    <property type="match status" value="1"/>
</dbReference>
<sequence length="825" mass="90058">MSESVPPAMSIREPKRSPSGFGRSASTFNNNYKTWEREVKNMTIKHSCLIGSALALTSLSANPAYAQDAAAETGAANENGITEIVVTAQFRAQNLQDTPLAITAVNGEMLEAKGASTVLDVASSAPNVTMREAGGANSGAAQIFVRGVGQSDASFAFEPGVGMYIDDVYYGTVFGSIFDLLDLDRVEVLRGPQGTLAGKNSIGGAVKLFSTKPKNETSGYVEAAYGRFDRLELKGAANFVLVPDKVMARISGVSKQVDGYLQRYDYGCLNPDSGVPSFTPDGDCKNGTEGGRDFQAGRLALRVLPSDNLEINLIGMVSSENSEVTAQKLLDITQTANIPEGIDPTIFITGPKSRTNYATYMSTAFSDPAKYDGIAGAGEHPAVAMEPEFRLRTQSVSGSIDWELSDNVQLTSITAYQHYTGSNATDLDLTPFALNTVAQRYEYEQFTQEVRVGGSIMDDLIDYAIGAFYFKSTAEFTGSNLLLPGTARENLYAQRDRIPSESKSVFAHLTANLTDKLSVIGGIRYTHDKKEYFFRRLNPFDPSMPAYTAAGAIDGVSGEYKGDNVDYRANVQYRWSPDFMTYLQFSTGYRGGGVNPRPYVLEQVVSFEPEKLKAYEAGFKADLLGRAARINGSVFLNKYTDILFNNQTPTPNSVLNATPINAGDAKFWGAELEVNLRPMQGLSIDASGSYLGFEFESIGAAGATIRGITLDNRAPFAPKWKANLGIQYKIETQNIGYFTPRLDVSYQSSFFPQVDNDPRAEIDGYTLANGRVTWENFDEDLQISLNVTNIFNKYYYLSALKYPLGIVSATPARPREWKVSVRKSF</sequence>
<dbReference type="InterPro" id="IPR000531">
    <property type="entry name" value="Beta-barrel_TonB"/>
</dbReference>
<dbReference type="InterPro" id="IPR012910">
    <property type="entry name" value="Plug_dom"/>
</dbReference>
<evidence type="ECO:0000313" key="17">
    <source>
        <dbReference type="Proteomes" id="UP000438476"/>
    </source>
</evidence>
<evidence type="ECO:0000259" key="15">
    <source>
        <dbReference type="Pfam" id="PF07715"/>
    </source>
</evidence>
<keyword evidence="8 12" id="KW-0798">TonB box</keyword>
<comment type="subcellular location">
    <subcellularLocation>
        <location evidence="1 11">Cell outer membrane</location>
        <topology evidence="1 11">Multi-pass membrane protein</topology>
    </subcellularLocation>
</comment>
<keyword evidence="5 11" id="KW-0812">Transmembrane</keyword>
<keyword evidence="7" id="KW-0406">Ion transport</keyword>
<comment type="caution">
    <text evidence="16">The sequence shown here is derived from an EMBL/GenBank/DDBJ whole genome shotgun (WGS) entry which is preliminary data.</text>
</comment>
<dbReference type="Proteomes" id="UP000438476">
    <property type="component" value="Unassembled WGS sequence"/>
</dbReference>
<evidence type="ECO:0000256" key="2">
    <source>
        <dbReference type="ARBA" id="ARBA00022448"/>
    </source>
</evidence>